<dbReference type="InterPro" id="IPR011009">
    <property type="entry name" value="Kinase-like_dom_sf"/>
</dbReference>
<protein>
    <recommendedName>
        <fullName evidence="2">Fungal-type protein kinase domain-containing protein</fullName>
    </recommendedName>
</protein>
<evidence type="ECO:0000313" key="3">
    <source>
        <dbReference type="EMBL" id="RDX52384.1"/>
    </source>
</evidence>
<keyword evidence="4" id="KW-1185">Reference proteome</keyword>
<accession>A0A371DIM0</accession>
<dbReference type="OrthoDB" id="2791154at2759"/>
<feature type="domain" description="Fungal-type protein kinase" evidence="2">
    <location>
        <begin position="62"/>
        <end position="202"/>
    </location>
</feature>
<proteinExistence type="predicted"/>
<dbReference type="PANTHER" id="PTHR38248:SF2">
    <property type="entry name" value="FUNK1 11"/>
    <property type="match status" value="1"/>
</dbReference>
<evidence type="ECO:0000256" key="1">
    <source>
        <dbReference type="SAM" id="MobiDB-lite"/>
    </source>
</evidence>
<sequence>MTLWDDPLQDMFVPTILATGDVFSIPNAASLHSEASGTAGCFESSTTGPRPSDMDLRQRTVTQDLVKDSRLAPRIHHRLGLAEICSSLRDFVGPYELLVAVYTAIQAHQYAYEQCRLLHQDISVGNILLYERPNAPAGARRIGLLSDWDLAETREQIEKPKGTQHFISGTWQFMSAVLQYMYDKPHELSDDLESFLHVLNWCALKYFPHSLSADKDGLASYFVTIYNTVELRRVGTNAMVPRETCTYEKFSRVRHGYSFVDGLPPSHPFTKVLNRLSKLCQRHYATLPIPPPSTLPNLVHRSVVEVPAKELPGARNRQTVVPPPRPPAQAVPDEPEATDIDSPLTSHAAFLAVFEELLHHTKWEGQESVLGKTDDQVPYYTMLRSLRTSDMCSTGRVAQTQA</sequence>
<organism evidence="3 4">
    <name type="scientific">Lentinus brumalis</name>
    <dbReference type="NCBI Taxonomy" id="2498619"/>
    <lineage>
        <taxon>Eukaryota</taxon>
        <taxon>Fungi</taxon>
        <taxon>Dikarya</taxon>
        <taxon>Basidiomycota</taxon>
        <taxon>Agaricomycotina</taxon>
        <taxon>Agaricomycetes</taxon>
        <taxon>Polyporales</taxon>
        <taxon>Polyporaceae</taxon>
        <taxon>Lentinus</taxon>
    </lineage>
</organism>
<feature type="region of interest" description="Disordered" evidence="1">
    <location>
        <begin position="315"/>
        <end position="338"/>
    </location>
</feature>
<gene>
    <name evidence="3" type="ORF">OH76DRAFT_155531</name>
</gene>
<dbReference type="Pfam" id="PF17667">
    <property type="entry name" value="Pkinase_fungal"/>
    <property type="match status" value="1"/>
</dbReference>
<dbReference type="Proteomes" id="UP000256964">
    <property type="component" value="Unassembled WGS sequence"/>
</dbReference>
<dbReference type="EMBL" id="KZ857390">
    <property type="protein sequence ID" value="RDX52384.1"/>
    <property type="molecule type" value="Genomic_DNA"/>
</dbReference>
<dbReference type="Gene3D" id="1.10.510.10">
    <property type="entry name" value="Transferase(Phosphotransferase) domain 1"/>
    <property type="match status" value="1"/>
</dbReference>
<dbReference type="SUPFAM" id="SSF56112">
    <property type="entry name" value="Protein kinase-like (PK-like)"/>
    <property type="match status" value="1"/>
</dbReference>
<evidence type="ECO:0000313" key="4">
    <source>
        <dbReference type="Proteomes" id="UP000256964"/>
    </source>
</evidence>
<dbReference type="PANTHER" id="PTHR38248">
    <property type="entry name" value="FUNK1 6"/>
    <property type="match status" value="1"/>
</dbReference>
<name>A0A371DIM0_9APHY</name>
<dbReference type="AlphaFoldDB" id="A0A371DIM0"/>
<reference evidence="3 4" key="1">
    <citation type="journal article" date="2018" name="Biotechnol. Biofuels">
        <title>Integrative visual omics of the white-rot fungus Polyporus brumalis exposes the biotechnological potential of its oxidative enzymes for delignifying raw plant biomass.</title>
        <authorList>
            <person name="Miyauchi S."/>
            <person name="Rancon A."/>
            <person name="Drula E."/>
            <person name="Hage H."/>
            <person name="Chaduli D."/>
            <person name="Favel A."/>
            <person name="Grisel S."/>
            <person name="Henrissat B."/>
            <person name="Herpoel-Gimbert I."/>
            <person name="Ruiz-Duenas F.J."/>
            <person name="Chevret D."/>
            <person name="Hainaut M."/>
            <person name="Lin J."/>
            <person name="Wang M."/>
            <person name="Pangilinan J."/>
            <person name="Lipzen A."/>
            <person name="Lesage-Meessen L."/>
            <person name="Navarro D."/>
            <person name="Riley R."/>
            <person name="Grigoriev I.V."/>
            <person name="Zhou S."/>
            <person name="Raouche S."/>
            <person name="Rosso M.N."/>
        </authorList>
    </citation>
    <scope>NUCLEOTIDE SEQUENCE [LARGE SCALE GENOMIC DNA]</scope>
    <source>
        <strain evidence="3 4">BRFM 1820</strain>
    </source>
</reference>
<evidence type="ECO:0000259" key="2">
    <source>
        <dbReference type="Pfam" id="PF17667"/>
    </source>
</evidence>
<dbReference type="InterPro" id="IPR040976">
    <property type="entry name" value="Pkinase_fungal"/>
</dbReference>